<reference evidence="3 4" key="1">
    <citation type="journal article" date="2006" name="Science">
        <title>The genome of black cottonwood, Populus trichocarpa (Torr. &amp; Gray).</title>
        <authorList>
            <person name="Tuskan G.A."/>
            <person name="Difazio S."/>
            <person name="Jansson S."/>
            <person name="Bohlmann J."/>
            <person name="Grigoriev I."/>
            <person name="Hellsten U."/>
            <person name="Putnam N."/>
            <person name="Ralph S."/>
            <person name="Rombauts S."/>
            <person name="Salamov A."/>
            <person name="Schein J."/>
            <person name="Sterck L."/>
            <person name="Aerts A."/>
            <person name="Bhalerao R.R."/>
            <person name="Bhalerao R.P."/>
            <person name="Blaudez D."/>
            <person name="Boerjan W."/>
            <person name="Brun A."/>
            <person name="Brunner A."/>
            <person name="Busov V."/>
            <person name="Campbell M."/>
            <person name="Carlson J."/>
            <person name="Chalot M."/>
            <person name="Chapman J."/>
            <person name="Chen G.L."/>
            <person name="Cooper D."/>
            <person name="Coutinho P.M."/>
            <person name="Couturier J."/>
            <person name="Covert S."/>
            <person name="Cronk Q."/>
            <person name="Cunningham R."/>
            <person name="Davis J."/>
            <person name="Degroeve S."/>
            <person name="Dejardin A."/>
            <person name="Depamphilis C."/>
            <person name="Detter J."/>
            <person name="Dirks B."/>
            <person name="Dubchak I."/>
            <person name="Duplessis S."/>
            <person name="Ehlting J."/>
            <person name="Ellis B."/>
            <person name="Gendler K."/>
            <person name="Goodstein D."/>
            <person name="Gribskov M."/>
            <person name="Grimwood J."/>
            <person name="Groover A."/>
            <person name="Gunter L."/>
            <person name="Hamberger B."/>
            <person name="Heinze B."/>
            <person name="Helariutta Y."/>
            <person name="Henrissat B."/>
            <person name="Holligan D."/>
            <person name="Holt R."/>
            <person name="Huang W."/>
            <person name="Islam-Faridi N."/>
            <person name="Jones S."/>
            <person name="Jones-Rhoades M."/>
            <person name="Jorgensen R."/>
            <person name="Joshi C."/>
            <person name="Kangasjarvi J."/>
            <person name="Karlsson J."/>
            <person name="Kelleher C."/>
            <person name="Kirkpatrick R."/>
            <person name="Kirst M."/>
            <person name="Kohler A."/>
            <person name="Kalluri U."/>
            <person name="Larimer F."/>
            <person name="Leebens-Mack J."/>
            <person name="Leple J.C."/>
            <person name="Locascio P."/>
            <person name="Lou Y."/>
            <person name="Lucas S."/>
            <person name="Martin F."/>
            <person name="Montanini B."/>
            <person name="Napoli C."/>
            <person name="Nelson D.R."/>
            <person name="Nelson C."/>
            <person name="Nieminen K."/>
            <person name="Nilsson O."/>
            <person name="Pereda V."/>
            <person name="Peter G."/>
            <person name="Philippe R."/>
            <person name="Pilate G."/>
            <person name="Poliakov A."/>
            <person name="Razumovskaya J."/>
            <person name="Richardson P."/>
            <person name="Rinaldi C."/>
            <person name="Ritland K."/>
            <person name="Rouze P."/>
            <person name="Ryaboy D."/>
            <person name="Schmutz J."/>
            <person name="Schrader J."/>
            <person name="Segerman B."/>
            <person name="Shin H."/>
            <person name="Siddiqui A."/>
            <person name="Sterky F."/>
            <person name="Terry A."/>
            <person name="Tsai C.J."/>
            <person name="Uberbacher E."/>
            <person name="Unneberg P."/>
            <person name="Vahala J."/>
            <person name="Wall K."/>
            <person name="Wessler S."/>
            <person name="Yang G."/>
            <person name="Yin T."/>
            <person name="Douglas C."/>
            <person name="Marra M."/>
            <person name="Sandberg G."/>
            <person name="Van de Peer Y."/>
            <person name="Rokhsar D."/>
        </authorList>
    </citation>
    <scope>NUCLEOTIDE SEQUENCE [LARGE SCALE GENOMIC DNA]</scope>
    <source>
        <strain evidence="4">cv. Nisqually</strain>
    </source>
</reference>
<keyword evidence="2" id="KW-0732">Signal</keyword>
<comment type="similarity">
    <text evidence="1">Belongs to the HEBP family.</text>
</comment>
<dbReference type="InParanoid" id="A0A2K1YB09"/>
<dbReference type="Pfam" id="PF04832">
    <property type="entry name" value="SOUL"/>
    <property type="match status" value="1"/>
</dbReference>
<dbReference type="InterPro" id="IPR011256">
    <property type="entry name" value="Reg_factor_effector_dom_sf"/>
</dbReference>
<evidence type="ECO:0008006" key="5">
    <source>
        <dbReference type="Google" id="ProtNLM"/>
    </source>
</evidence>
<evidence type="ECO:0000313" key="3">
    <source>
        <dbReference type="EMBL" id="PNT10213.1"/>
    </source>
</evidence>
<sequence length="220" mass="24574">MEKPRWWLLLLPSIVLLNLVGLCKAIESPQYAVVHAEPDFEVRLYVNSTWMSAPVNELSFEKATLFGFHRLFQYIQGANLNYSRIAVTVPVVTSIVPGAGPFRSSAYVVRFYLPAKLQADPPVPLDELHLKPYAWNSHCVAVRKFSGYAKDENIAEEAKRLADSLSRSPWANLSSTESNYSYSIAQYDSPFQFIGRTNEVWADIKVSGADGCNSSGIASY</sequence>
<dbReference type="PANTHER" id="PTHR11220">
    <property type="entry name" value="HEME-BINDING PROTEIN-RELATED"/>
    <property type="match status" value="1"/>
</dbReference>
<accession>A0A2K1YB09</accession>
<proteinExistence type="inferred from homology"/>
<feature type="chain" id="PRO_5014416070" description="SOUL heme-binding family protein" evidence="2">
    <location>
        <begin position="26"/>
        <end position="220"/>
    </location>
</feature>
<gene>
    <name evidence="3" type="ORF">POPTR_012G088400</name>
</gene>
<keyword evidence="4" id="KW-1185">Reference proteome</keyword>
<evidence type="ECO:0000256" key="2">
    <source>
        <dbReference type="SAM" id="SignalP"/>
    </source>
</evidence>
<feature type="signal peptide" evidence="2">
    <location>
        <begin position="1"/>
        <end position="25"/>
    </location>
</feature>
<organism evidence="3 4">
    <name type="scientific">Populus trichocarpa</name>
    <name type="common">Western balsam poplar</name>
    <name type="synonym">Populus balsamifera subsp. trichocarpa</name>
    <dbReference type="NCBI Taxonomy" id="3694"/>
    <lineage>
        <taxon>Eukaryota</taxon>
        <taxon>Viridiplantae</taxon>
        <taxon>Streptophyta</taxon>
        <taxon>Embryophyta</taxon>
        <taxon>Tracheophyta</taxon>
        <taxon>Spermatophyta</taxon>
        <taxon>Magnoliopsida</taxon>
        <taxon>eudicotyledons</taxon>
        <taxon>Gunneridae</taxon>
        <taxon>Pentapetalae</taxon>
        <taxon>rosids</taxon>
        <taxon>fabids</taxon>
        <taxon>Malpighiales</taxon>
        <taxon>Salicaceae</taxon>
        <taxon>Saliceae</taxon>
        <taxon>Populus</taxon>
    </lineage>
</organism>
<dbReference type="EMBL" id="CM009301">
    <property type="protein sequence ID" value="PNT10213.1"/>
    <property type="molecule type" value="Genomic_DNA"/>
</dbReference>
<protein>
    <recommendedName>
        <fullName evidence="5">SOUL heme-binding family protein</fullName>
    </recommendedName>
</protein>
<dbReference type="InterPro" id="IPR006917">
    <property type="entry name" value="SOUL_heme-bd"/>
</dbReference>
<dbReference type="FunFam" id="3.20.80.10:FF:000002">
    <property type="entry name" value="Heme-binding protein 2"/>
    <property type="match status" value="1"/>
</dbReference>
<evidence type="ECO:0000313" key="4">
    <source>
        <dbReference type="Proteomes" id="UP000006729"/>
    </source>
</evidence>
<dbReference type="SUPFAM" id="SSF55136">
    <property type="entry name" value="Probable bacterial effector-binding domain"/>
    <property type="match status" value="1"/>
</dbReference>
<dbReference type="Gene3D" id="3.20.80.10">
    <property type="entry name" value="Regulatory factor, effector binding domain"/>
    <property type="match status" value="1"/>
</dbReference>
<name>A0A2K1YB09_POPTR</name>
<dbReference type="AlphaFoldDB" id="A0A2K1YB09"/>
<evidence type="ECO:0000256" key="1">
    <source>
        <dbReference type="ARBA" id="ARBA00009817"/>
    </source>
</evidence>
<dbReference type="Proteomes" id="UP000006729">
    <property type="component" value="Chromosome 12"/>
</dbReference>
<dbReference type="PANTHER" id="PTHR11220:SF1">
    <property type="entry name" value="HEME-BINDING PROTEIN 2"/>
    <property type="match status" value="1"/>
</dbReference>